<protein>
    <submittedName>
        <fullName evidence="3">Presequence protease 1, chloroplastic/mitochondrial-like isoform X1</fullName>
    </submittedName>
</protein>
<reference evidence="3" key="2">
    <citation type="submission" date="2025-08" db="UniProtKB">
        <authorList>
            <consortium name="RefSeq"/>
        </authorList>
    </citation>
    <scope>IDENTIFICATION</scope>
    <source>
        <tissue evidence="3">Leaf</tissue>
    </source>
</reference>
<feature type="domain" description="Peptidase M16 C-terminal" evidence="1">
    <location>
        <begin position="21"/>
        <end position="200"/>
    </location>
</feature>
<dbReference type="GO" id="GO:0004222">
    <property type="term" value="F:metalloendopeptidase activity"/>
    <property type="evidence" value="ECO:0007669"/>
    <property type="project" value="TreeGrafter"/>
</dbReference>
<proteinExistence type="predicted"/>
<name>A0A6P5H6K6_ANACO</name>
<dbReference type="GO" id="GO:0009507">
    <property type="term" value="C:chloroplast"/>
    <property type="evidence" value="ECO:0007669"/>
    <property type="project" value="TreeGrafter"/>
</dbReference>
<evidence type="ECO:0000259" key="1">
    <source>
        <dbReference type="Pfam" id="PF05193"/>
    </source>
</evidence>
<sequence length="248" mass="28669">MRLLYGGINHNIEWRSIFVLLREFHRKHYKPSNAKIWFYGDDDPNERLRILAVYLDLFKGDSAETLKVRYQKMFKTPKRITERYPVSKEGDFARKYMIYLSWLLSEEMLDVETDLKLRILNHLLLRTPASSLRKILLESGFGDDIIGNGIGNEFPQPIFSVGMNGLSKDDVRKVEELIVNTFKSLVEEGFALDAVEASMNTIEFSLREHNSGSFPRGLSLMLCSIVCGLFCSDFLKRKNKICSFTIHV</sequence>
<dbReference type="GO" id="GO:0016485">
    <property type="term" value="P:protein processing"/>
    <property type="evidence" value="ECO:0007669"/>
    <property type="project" value="TreeGrafter"/>
</dbReference>
<dbReference type="PANTHER" id="PTHR43016:SF13">
    <property type="entry name" value="PRESEQUENCE PROTEASE, MITOCHONDRIAL"/>
    <property type="match status" value="1"/>
</dbReference>
<reference evidence="2" key="1">
    <citation type="journal article" date="2015" name="Nat. Genet.">
        <title>The pineapple genome and the evolution of CAM photosynthesis.</title>
        <authorList>
            <person name="Ming R."/>
            <person name="VanBuren R."/>
            <person name="Wai C.M."/>
            <person name="Tang H."/>
            <person name="Schatz M.C."/>
            <person name="Bowers J.E."/>
            <person name="Lyons E."/>
            <person name="Wang M.L."/>
            <person name="Chen J."/>
            <person name="Biggers E."/>
            <person name="Zhang J."/>
            <person name="Huang L."/>
            <person name="Zhang L."/>
            <person name="Miao W."/>
            <person name="Zhang J."/>
            <person name="Ye Z."/>
            <person name="Miao C."/>
            <person name="Lin Z."/>
            <person name="Wang H."/>
            <person name="Zhou H."/>
            <person name="Yim W.C."/>
            <person name="Priest H.D."/>
            <person name="Zheng C."/>
            <person name="Woodhouse M."/>
            <person name="Edger P.P."/>
            <person name="Guyot R."/>
            <person name="Guo H.B."/>
            <person name="Guo H."/>
            <person name="Zheng G."/>
            <person name="Singh R."/>
            <person name="Sharma A."/>
            <person name="Min X."/>
            <person name="Zheng Y."/>
            <person name="Lee H."/>
            <person name="Gurtowski J."/>
            <person name="Sedlazeck F.J."/>
            <person name="Harkess A."/>
            <person name="McKain M.R."/>
            <person name="Liao Z."/>
            <person name="Fang J."/>
            <person name="Liu J."/>
            <person name="Zhang X."/>
            <person name="Zhang Q."/>
            <person name="Hu W."/>
            <person name="Qin Y."/>
            <person name="Wang K."/>
            <person name="Chen L.Y."/>
            <person name="Shirley N."/>
            <person name="Lin Y.R."/>
            <person name="Liu L.Y."/>
            <person name="Hernandez A.G."/>
            <person name="Wright C.L."/>
            <person name="Bulone V."/>
            <person name="Tuskan G.A."/>
            <person name="Heath K."/>
            <person name="Zee F."/>
            <person name="Moore P.H."/>
            <person name="Sunkar R."/>
            <person name="Leebens-Mack J.H."/>
            <person name="Mockler T."/>
            <person name="Bennetzen J.L."/>
            <person name="Freeling M."/>
            <person name="Sankoff D."/>
            <person name="Paterson A.H."/>
            <person name="Zhu X."/>
            <person name="Yang X."/>
            <person name="Smith J.A."/>
            <person name="Cushman J.C."/>
            <person name="Paull R.E."/>
            <person name="Yu Q."/>
        </authorList>
    </citation>
    <scope>NUCLEOTIDE SEQUENCE [LARGE SCALE GENOMIC DNA]</scope>
    <source>
        <strain evidence="2">cv. F153</strain>
    </source>
</reference>
<gene>
    <name evidence="3" type="primary">LOC109728812</name>
</gene>
<dbReference type="SUPFAM" id="SSF63411">
    <property type="entry name" value="LuxS/MPP-like metallohydrolase"/>
    <property type="match status" value="2"/>
</dbReference>
<evidence type="ECO:0000313" key="2">
    <source>
        <dbReference type="Proteomes" id="UP000515123"/>
    </source>
</evidence>
<dbReference type="GO" id="GO:0005739">
    <property type="term" value="C:mitochondrion"/>
    <property type="evidence" value="ECO:0007669"/>
    <property type="project" value="TreeGrafter"/>
</dbReference>
<dbReference type="GeneID" id="109728812"/>
<dbReference type="InterPro" id="IPR011249">
    <property type="entry name" value="Metalloenz_LuxS/M16"/>
</dbReference>
<dbReference type="Pfam" id="PF05193">
    <property type="entry name" value="Peptidase_M16_C"/>
    <property type="match status" value="1"/>
</dbReference>
<accession>A0A6P5H6K6</accession>
<dbReference type="AlphaFoldDB" id="A0A6P5H6K6"/>
<dbReference type="Gene3D" id="3.30.830.10">
    <property type="entry name" value="Metalloenzyme, LuxS/M16 peptidase-like"/>
    <property type="match status" value="2"/>
</dbReference>
<organism evidence="2 3">
    <name type="scientific">Ananas comosus</name>
    <name type="common">Pineapple</name>
    <name type="synonym">Ananas ananas</name>
    <dbReference type="NCBI Taxonomy" id="4615"/>
    <lineage>
        <taxon>Eukaryota</taxon>
        <taxon>Viridiplantae</taxon>
        <taxon>Streptophyta</taxon>
        <taxon>Embryophyta</taxon>
        <taxon>Tracheophyta</taxon>
        <taxon>Spermatophyta</taxon>
        <taxon>Magnoliopsida</taxon>
        <taxon>Liliopsida</taxon>
        <taxon>Poales</taxon>
        <taxon>Bromeliaceae</taxon>
        <taxon>Bromelioideae</taxon>
        <taxon>Ananas</taxon>
    </lineage>
</organism>
<evidence type="ECO:0000313" key="3">
    <source>
        <dbReference type="RefSeq" id="XP_020114934.1"/>
    </source>
</evidence>
<dbReference type="RefSeq" id="XP_020114934.1">
    <property type="nucleotide sequence ID" value="XM_020259345.1"/>
</dbReference>
<dbReference type="OrthoDB" id="10250783at2759"/>
<dbReference type="GO" id="GO:0046872">
    <property type="term" value="F:metal ion binding"/>
    <property type="evidence" value="ECO:0007669"/>
    <property type="project" value="InterPro"/>
</dbReference>
<keyword evidence="2" id="KW-1185">Reference proteome</keyword>
<dbReference type="Proteomes" id="UP000515123">
    <property type="component" value="Linkage group 24"/>
</dbReference>
<dbReference type="PANTHER" id="PTHR43016">
    <property type="entry name" value="PRESEQUENCE PROTEASE"/>
    <property type="match status" value="1"/>
</dbReference>
<dbReference type="InterPro" id="IPR007863">
    <property type="entry name" value="Peptidase_M16_C"/>
</dbReference>